<dbReference type="GO" id="GO:0003676">
    <property type="term" value="F:nucleic acid binding"/>
    <property type="evidence" value="ECO:0007669"/>
    <property type="project" value="InterPro"/>
</dbReference>
<keyword evidence="8" id="KW-0255">Endonuclease</keyword>
<sequence length="253" mass="28866">MQRAVEEGRMTVEEAAAIDAALEEKDEKAPEQSAGPASARRLVNPPAPTAPPTDDILEHLDIANQEHLQLTLEEAFFLSYGLGVLHISTLESSPSSSHLLNLFAAHATFPPSHLRSIPPDNSFLLNYVVYHHFRSLGWVVRSGLKFSCDYLLYQRGPVFSHAEFALLIIPSYSDAYWKTESGNKERRWKEKDWWWLHCVNRVQSQVKKTLVLVYVDVPAPREWSEGGNVGELLRGYKVREFVVRRWIANRSRD</sequence>
<dbReference type="GO" id="GO:0005737">
    <property type="term" value="C:cytoplasm"/>
    <property type="evidence" value="ECO:0007669"/>
    <property type="project" value="TreeGrafter"/>
</dbReference>
<reference evidence="8" key="1">
    <citation type="journal article" date="2020" name="Stud. Mycol.">
        <title>101 Dothideomycetes genomes: a test case for predicting lifestyles and emergence of pathogens.</title>
        <authorList>
            <person name="Haridas S."/>
            <person name="Albert R."/>
            <person name="Binder M."/>
            <person name="Bloem J."/>
            <person name="Labutti K."/>
            <person name="Salamov A."/>
            <person name="Andreopoulos B."/>
            <person name="Baker S."/>
            <person name="Barry K."/>
            <person name="Bills G."/>
            <person name="Bluhm B."/>
            <person name="Cannon C."/>
            <person name="Castanera R."/>
            <person name="Culley D."/>
            <person name="Daum C."/>
            <person name="Ezra D."/>
            <person name="Gonzalez J."/>
            <person name="Henrissat B."/>
            <person name="Kuo A."/>
            <person name="Liang C."/>
            <person name="Lipzen A."/>
            <person name="Lutzoni F."/>
            <person name="Magnuson J."/>
            <person name="Mondo S."/>
            <person name="Nolan M."/>
            <person name="Ohm R."/>
            <person name="Pangilinan J."/>
            <person name="Park H.-J."/>
            <person name="Ramirez L."/>
            <person name="Alfaro M."/>
            <person name="Sun H."/>
            <person name="Tritt A."/>
            <person name="Yoshinaga Y."/>
            <person name="Zwiers L.-H."/>
            <person name="Turgeon B."/>
            <person name="Goodwin S."/>
            <person name="Spatafora J."/>
            <person name="Crous P."/>
            <person name="Grigoriev I."/>
        </authorList>
    </citation>
    <scope>NUCLEOTIDE SEQUENCE</scope>
    <source>
        <strain evidence="8">CBS 116005</strain>
    </source>
</reference>
<organism evidence="8 9">
    <name type="scientific">Teratosphaeria nubilosa</name>
    <dbReference type="NCBI Taxonomy" id="161662"/>
    <lineage>
        <taxon>Eukaryota</taxon>
        <taxon>Fungi</taxon>
        <taxon>Dikarya</taxon>
        <taxon>Ascomycota</taxon>
        <taxon>Pezizomycotina</taxon>
        <taxon>Dothideomycetes</taxon>
        <taxon>Dothideomycetidae</taxon>
        <taxon>Mycosphaerellales</taxon>
        <taxon>Teratosphaeriaceae</taxon>
        <taxon>Teratosphaeria</taxon>
    </lineage>
</organism>
<dbReference type="NCBIfam" id="TIGR00324">
    <property type="entry name" value="endA"/>
    <property type="match status" value="1"/>
</dbReference>
<evidence type="ECO:0000256" key="3">
    <source>
        <dbReference type="ARBA" id="ARBA00023239"/>
    </source>
</evidence>
<dbReference type="PANTHER" id="PTHR21227">
    <property type="entry name" value="TRNA-SPLICING ENDONUCLEASE SUBUNIT SEN2"/>
    <property type="match status" value="1"/>
</dbReference>
<evidence type="ECO:0000313" key="8">
    <source>
        <dbReference type="EMBL" id="KAF2768784.1"/>
    </source>
</evidence>
<evidence type="ECO:0000256" key="6">
    <source>
        <dbReference type="SAM" id="MobiDB-lite"/>
    </source>
</evidence>
<dbReference type="GO" id="GO:0000213">
    <property type="term" value="F:tRNA-intron lyase activity"/>
    <property type="evidence" value="ECO:0007669"/>
    <property type="project" value="UniProtKB-UniRule"/>
</dbReference>
<keyword evidence="8" id="KW-0378">Hydrolase</keyword>
<keyword evidence="2 4" id="KW-0819">tRNA processing</keyword>
<dbReference type="OrthoDB" id="10249562at2759"/>
<keyword evidence="9" id="KW-1185">Reference proteome</keyword>
<dbReference type="CDD" id="cd22363">
    <property type="entry name" value="tRNA-intron_lyase_C"/>
    <property type="match status" value="1"/>
</dbReference>
<dbReference type="InterPro" id="IPR006677">
    <property type="entry name" value="tRNA_intron_Endonuc_cat-like"/>
</dbReference>
<dbReference type="Pfam" id="PF01974">
    <property type="entry name" value="tRNA_int_endo"/>
    <property type="match status" value="1"/>
</dbReference>
<comment type="function">
    <text evidence="4">Constitutes one of the two catalytic subunit of the tRNA-splicing endonuclease complex, a complex responsible for identification and cleavage of the splice sites in pre-tRNA. It cleaves pre-tRNA at the 5'- and 3'-splice sites to release the intron. The products are an intron and two tRNA half-molecules bearing 2',3'-cyclic phosphate and 5'-OH termini. There are no conserved sequences at the splice sites, but the intron is invariably located at the same site in the gene, placing the splice sites an invariant distance from the constant structural features of the tRNA body.</text>
</comment>
<evidence type="ECO:0000256" key="5">
    <source>
        <dbReference type="PIRSR" id="PIRSR011789-1"/>
    </source>
</evidence>
<feature type="active site" evidence="5">
    <location>
        <position position="161"/>
    </location>
</feature>
<feature type="region of interest" description="Disordered" evidence="6">
    <location>
        <begin position="1"/>
        <end position="51"/>
    </location>
</feature>
<feature type="compositionally biased region" description="Basic and acidic residues" evidence="6">
    <location>
        <begin position="1"/>
        <end position="12"/>
    </location>
</feature>
<dbReference type="InterPro" id="IPR036167">
    <property type="entry name" value="tRNA_intron_Endo_cat-like_sf"/>
</dbReference>
<accession>A0A6G1L971</accession>
<keyword evidence="8" id="KW-0540">Nuclease</keyword>
<feature type="domain" description="tRNA intron endonuclease catalytic" evidence="7">
    <location>
        <begin position="123"/>
        <end position="216"/>
    </location>
</feature>
<dbReference type="EMBL" id="ML995841">
    <property type="protein sequence ID" value="KAF2768784.1"/>
    <property type="molecule type" value="Genomic_DNA"/>
</dbReference>
<dbReference type="SUPFAM" id="SSF53032">
    <property type="entry name" value="tRNA-intron endonuclease catalytic domain-like"/>
    <property type="match status" value="1"/>
</dbReference>
<proteinExistence type="inferred from homology"/>
<dbReference type="PIRSF" id="PIRSF011789">
    <property type="entry name" value="tRNA_splic_SEN2"/>
    <property type="match status" value="1"/>
</dbReference>
<gene>
    <name evidence="8" type="ORF">EJ03DRAFT_328088</name>
</gene>
<dbReference type="Proteomes" id="UP000799436">
    <property type="component" value="Unassembled WGS sequence"/>
</dbReference>
<evidence type="ECO:0000256" key="1">
    <source>
        <dbReference type="ARBA" id="ARBA00008078"/>
    </source>
</evidence>
<dbReference type="FunFam" id="3.40.1350.10:FF:000007">
    <property type="entry name" value="tRNA-splicing endonuclease subunit Sen2"/>
    <property type="match status" value="1"/>
</dbReference>
<comment type="similarity">
    <text evidence="1 4">Belongs to the tRNA-intron endonuclease family.</text>
</comment>
<evidence type="ECO:0000256" key="4">
    <source>
        <dbReference type="PIRNR" id="PIRNR011789"/>
    </source>
</evidence>
<dbReference type="AlphaFoldDB" id="A0A6G1L971"/>
<dbReference type="EC" id="4.6.1.16" evidence="4"/>
<dbReference type="Gene3D" id="3.40.1350.10">
    <property type="match status" value="1"/>
</dbReference>
<dbReference type="InterPro" id="IPR016589">
    <property type="entry name" value="tRNA_splic_SEN2"/>
</dbReference>
<protein>
    <recommendedName>
        <fullName evidence="4">tRNA-splicing endonuclease subunit Sen2</fullName>
        <ecNumber evidence="4">4.6.1.16</ecNumber>
    </recommendedName>
</protein>
<keyword evidence="3 4" id="KW-0456">Lyase</keyword>
<evidence type="ECO:0000259" key="7">
    <source>
        <dbReference type="Pfam" id="PF01974"/>
    </source>
</evidence>
<evidence type="ECO:0000256" key="2">
    <source>
        <dbReference type="ARBA" id="ARBA00022694"/>
    </source>
</evidence>
<dbReference type="InterPro" id="IPR006676">
    <property type="entry name" value="tRNA_splic"/>
</dbReference>
<dbReference type="GO" id="GO:0000214">
    <property type="term" value="C:tRNA-intron endonuclease complex"/>
    <property type="evidence" value="ECO:0007669"/>
    <property type="project" value="UniProtKB-UniRule"/>
</dbReference>
<feature type="active site" evidence="5">
    <location>
        <position position="208"/>
    </location>
</feature>
<feature type="active site" evidence="5">
    <location>
        <position position="153"/>
    </location>
</feature>
<evidence type="ECO:0000313" key="9">
    <source>
        <dbReference type="Proteomes" id="UP000799436"/>
    </source>
</evidence>
<dbReference type="InterPro" id="IPR011856">
    <property type="entry name" value="tRNA_endonuc-like_dom_sf"/>
</dbReference>
<dbReference type="PANTHER" id="PTHR21227:SF0">
    <property type="entry name" value="TRNA-SPLICING ENDONUCLEASE SUBUNIT SEN2"/>
    <property type="match status" value="1"/>
</dbReference>
<name>A0A6G1L971_9PEZI</name>
<dbReference type="GO" id="GO:0000379">
    <property type="term" value="P:tRNA-type intron splice site recognition and cleavage"/>
    <property type="evidence" value="ECO:0007669"/>
    <property type="project" value="TreeGrafter"/>
</dbReference>